<dbReference type="GO" id="GO:0001709">
    <property type="term" value="P:cell fate determination"/>
    <property type="evidence" value="ECO:0007669"/>
    <property type="project" value="TreeGrafter"/>
</dbReference>
<sequence length="291" mass="31658">MVSIFKLLSFIVFLGLVFQGDAANCPLESISIVQSKTGNWAHGMPEWKVSISHKCACALSQLNLNCDGFQTNEAVDPSILSVSGAICLVKNGGPISSSQSFFFLVVFLGLVSQGDAARCHIKVFQKKTGNWAHGMPEWKVVVTHNCLCAVSQVKLNCNDFQTYLAVDPSILTVSDGDAGCSPFEPQELIIVQSKTGKLTRGKPEWKVSITNECRCSQSQVKLKCDGFQTNEAVDPSILTISDGICLLNKGTPISPSQNVQFFYAWDSQFPFIIASSQVQCPSLNYRSSIIS</sequence>
<keyword evidence="4" id="KW-1185">Reference proteome</keyword>
<evidence type="ECO:0000256" key="2">
    <source>
        <dbReference type="SAM" id="SignalP"/>
    </source>
</evidence>
<organism evidence="3 4">
    <name type="scientific">Mucuna pruriens</name>
    <name type="common">Velvet bean</name>
    <name type="synonym">Dolichos pruriens</name>
    <dbReference type="NCBI Taxonomy" id="157652"/>
    <lineage>
        <taxon>Eukaryota</taxon>
        <taxon>Viridiplantae</taxon>
        <taxon>Streptophyta</taxon>
        <taxon>Embryophyta</taxon>
        <taxon>Tracheophyta</taxon>
        <taxon>Spermatophyta</taxon>
        <taxon>Magnoliopsida</taxon>
        <taxon>eudicotyledons</taxon>
        <taxon>Gunneridae</taxon>
        <taxon>Pentapetalae</taxon>
        <taxon>rosids</taxon>
        <taxon>fabids</taxon>
        <taxon>Fabales</taxon>
        <taxon>Fabaceae</taxon>
        <taxon>Papilionoideae</taxon>
        <taxon>50 kb inversion clade</taxon>
        <taxon>NPAAA clade</taxon>
        <taxon>indigoferoid/millettioid clade</taxon>
        <taxon>Phaseoleae</taxon>
        <taxon>Mucuna</taxon>
    </lineage>
</organism>
<gene>
    <name evidence="3" type="primary">TDL1</name>
    <name evidence="3" type="ORF">CR513_47701</name>
</gene>
<feature type="chain" id="PRO_5016744824" evidence="2">
    <location>
        <begin position="23"/>
        <end position="291"/>
    </location>
</feature>
<dbReference type="STRING" id="157652.A0A371F3A1"/>
<dbReference type="PANTHER" id="PTHR33184">
    <property type="entry name" value="PROTEIN TAPETUM DETERMINANT 1-LIKE-RELATED"/>
    <property type="match status" value="1"/>
</dbReference>
<proteinExistence type="predicted"/>
<dbReference type="AlphaFoldDB" id="A0A371F3A1"/>
<reference evidence="3" key="1">
    <citation type="submission" date="2018-05" db="EMBL/GenBank/DDBJ databases">
        <title>Draft genome of Mucuna pruriens seed.</title>
        <authorList>
            <person name="Nnadi N.E."/>
            <person name="Vos R."/>
            <person name="Hasami M.H."/>
            <person name="Devisetty U.K."/>
            <person name="Aguiy J.C."/>
        </authorList>
    </citation>
    <scope>NUCLEOTIDE SEQUENCE [LARGE SCALE GENOMIC DNA]</scope>
    <source>
        <strain evidence="3">JCA_2017</strain>
    </source>
</reference>
<name>A0A371F3A1_MUCPR</name>
<evidence type="ECO:0000313" key="4">
    <source>
        <dbReference type="Proteomes" id="UP000257109"/>
    </source>
</evidence>
<accession>A0A371F3A1</accession>
<feature type="non-terminal residue" evidence="3">
    <location>
        <position position="1"/>
    </location>
</feature>
<dbReference type="Pfam" id="PF24068">
    <property type="entry name" value="TPD1_C"/>
    <property type="match status" value="3"/>
</dbReference>
<dbReference type="InterPro" id="IPR040361">
    <property type="entry name" value="TPD1"/>
</dbReference>
<feature type="signal peptide" evidence="2">
    <location>
        <begin position="1"/>
        <end position="22"/>
    </location>
</feature>
<dbReference type="OrthoDB" id="603213at2759"/>
<protein>
    <submittedName>
        <fullName evidence="3">TPD1 protein-like 1</fullName>
    </submittedName>
</protein>
<evidence type="ECO:0000313" key="3">
    <source>
        <dbReference type="EMBL" id="RDX72768.1"/>
    </source>
</evidence>
<dbReference type="Proteomes" id="UP000257109">
    <property type="component" value="Unassembled WGS sequence"/>
</dbReference>
<keyword evidence="1 2" id="KW-0732">Signal</keyword>
<comment type="caution">
    <text evidence="3">The sequence shown here is derived from an EMBL/GenBank/DDBJ whole genome shotgun (WGS) entry which is preliminary data.</text>
</comment>
<dbReference type="PANTHER" id="PTHR33184:SF51">
    <property type="entry name" value="BETA-1,3-N-ACETYLGLUCOSAMINYLTRANSFERASE FAMILY PROTEIN"/>
    <property type="match status" value="1"/>
</dbReference>
<dbReference type="EMBL" id="QJKJ01010778">
    <property type="protein sequence ID" value="RDX72768.1"/>
    <property type="molecule type" value="Genomic_DNA"/>
</dbReference>
<evidence type="ECO:0000256" key="1">
    <source>
        <dbReference type="ARBA" id="ARBA00022729"/>
    </source>
</evidence>